<gene>
    <name evidence="1" type="ORF">EV102420_38_00280</name>
</gene>
<dbReference type="eggNOG" id="ENOG5032TFW">
    <property type="taxonomic scope" value="Bacteria"/>
</dbReference>
<dbReference type="RefSeq" id="WP_042395851.1">
    <property type="nucleotide sequence ID" value="NZ_BBMZ01000038.1"/>
</dbReference>
<dbReference type="STRING" id="1115515.EV102420_38_00280"/>
<proteinExistence type="predicted"/>
<reference evidence="1 2" key="1">
    <citation type="submission" date="2014-09" db="EMBL/GenBank/DDBJ databases">
        <title>Whole genome shotgun sequence of Escherichia vulneris NBRC 102420.</title>
        <authorList>
            <person name="Yoshida Y."/>
            <person name="Hosoyama A."/>
            <person name="Tsuchikane K."/>
            <person name="Ohji S."/>
            <person name="Ichikawa N."/>
            <person name="Kimura A."/>
            <person name="Yamazoe A."/>
            <person name="Ezaki T."/>
            <person name="Fujita N."/>
        </authorList>
    </citation>
    <scope>NUCLEOTIDE SEQUENCE [LARGE SCALE GENOMIC DNA]</scope>
    <source>
        <strain evidence="1 2">NBRC 102420</strain>
    </source>
</reference>
<keyword evidence="2" id="KW-1185">Reference proteome</keyword>
<protein>
    <submittedName>
        <fullName evidence="1">Uncharacterized protein</fullName>
    </submittedName>
</protein>
<comment type="caution">
    <text evidence="1">The sequence shown here is derived from an EMBL/GenBank/DDBJ whole genome shotgun (WGS) entry which is preliminary data.</text>
</comment>
<name>A0A090V6A8_PSEVU</name>
<dbReference type="AlphaFoldDB" id="A0A090V6A8"/>
<dbReference type="Proteomes" id="UP000029462">
    <property type="component" value="Unassembled WGS sequence"/>
</dbReference>
<organism evidence="1 2">
    <name type="scientific">Pseudescherichia vulneris NBRC 102420</name>
    <dbReference type="NCBI Taxonomy" id="1115515"/>
    <lineage>
        <taxon>Bacteria</taxon>
        <taxon>Pseudomonadati</taxon>
        <taxon>Pseudomonadota</taxon>
        <taxon>Gammaproteobacteria</taxon>
        <taxon>Enterobacterales</taxon>
        <taxon>Enterobacteriaceae</taxon>
        <taxon>Pseudescherichia</taxon>
    </lineage>
</organism>
<sequence>MTFSLRTVLLIAIVVMLLGVGYGELRYRNGWYAYADHINALAADKKAKAEKAIQPVEQKAAQASDEGRIIYRTITRDVVKYVQDPNRTVCQFDDAAVQLRQRAIDAANSISGFDAGTVQGK</sequence>
<evidence type="ECO:0000313" key="2">
    <source>
        <dbReference type="Proteomes" id="UP000029462"/>
    </source>
</evidence>
<accession>A0A090V6A8</accession>
<dbReference type="EMBL" id="BBMZ01000038">
    <property type="protein sequence ID" value="GAL60425.1"/>
    <property type="molecule type" value="Genomic_DNA"/>
</dbReference>
<evidence type="ECO:0000313" key="1">
    <source>
        <dbReference type="EMBL" id="GAL60425.1"/>
    </source>
</evidence>
<dbReference type="OrthoDB" id="6547760at2"/>